<dbReference type="EMBL" id="UINC01147402">
    <property type="protein sequence ID" value="SVD38709.1"/>
    <property type="molecule type" value="Genomic_DNA"/>
</dbReference>
<feature type="non-terminal residue" evidence="1">
    <location>
        <position position="1"/>
    </location>
</feature>
<reference evidence="1" key="1">
    <citation type="submission" date="2018-05" db="EMBL/GenBank/DDBJ databases">
        <authorList>
            <person name="Lanie J.A."/>
            <person name="Ng W.-L."/>
            <person name="Kazmierczak K.M."/>
            <person name="Andrzejewski T.M."/>
            <person name="Davidsen T.M."/>
            <person name="Wayne K.J."/>
            <person name="Tettelin H."/>
            <person name="Glass J.I."/>
            <person name="Rusch D."/>
            <person name="Podicherti R."/>
            <person name="Tsui H.-C.T."/>
            <person name="Winkler M.E."/>
        </authorList>
    </citation>
    <scope>NUCLEOTIDE SEQUENCE</scope>
</reference>
<dbReference type="AlphaFoldDB" id="A0A382UWU5"/>
<dbReference type="PANTHER" id="PTHR34573">
    <property type="entry name" value="VKC DOMAIN-CONTAINING PROTEIN"/>
    <property type="match status" value="1"/>
</dbReference>
<dbReference type="InterPro" id="IPR036249">
    <property type="entry name" value="Thioredoxin-like_sf"/>
</dbReference>
<proteinExistence type="predicted"/>
<sequence>LVSISILVILIGSVYYLTSQEDPEIRELAQCLTDKSVTMYGAYWCGHCIDQKNLFGNSFKYVDYIECDERGDNSQPERCQIEGITGYPTWKINGQTISGVISLNELSAMVNCDYGI</sequence>
<organism evidence="1">
    <name type="scientific">marine metagenome</name>
    <dbReference type="NCBI Taxonomy" id="408172"/>
    <lineage>
        <taxon>unclassified sequences</taxon>
        <taxon>metagenomes</taxon>
        <taxon>ecological metagenomes</taxon>
    </lineage>
</organism>
<gene>
    <name evidence="1" type="ORF">METZ01_LOCUS391563</name>
</gene>
<name>A0A382UWU5_9ZZZZ</name>
<dbReference type="PANTHER" id="PTHR34573:SF1">
    <property type="entry name" value="VITAMIN K EPOXIDE REDUCTASE DOMAIN-CONTAINING PROTEIN"/>
    <property type="match status" value="1"/>
</dbReference>
<accession>A0A382UWU5</accession>
<evidence type="ECO:0008006" key="2">
    <source>
        <dbReference type="Google" id="ProtNLM"/>
    </source>
</evidence>
<protein>
    <recommendedName>
        <fullName evidence="2">Thioredoxin domain-containing protein</fullName>
    </recommendedName>
</protein>
<dbReference type="Gene3D" id="3.40.30.10">
    <property type="entry name" value="Glutaredoxin"/>
    <property type="match status" value="1"/>
</dbReference>
<dbReference type="SUPFAM" id="SSF52833">
    <property type="entry name" value="Thioredoxin-like"/>
    <property type="match status" value="1"/>
</dbReference>
<evidence type="ECO:0000313" key="1">
    <source>
        <dbReference type="EMBL" id="SVD38709.1"/>
    </source>
</evidence>